<keyword evidence="2" id="KW-1133">Transmembrane helix</keyword>
<reference evidence="4" key="1">
    <citation type="journal article" date="2019" name="Int. J. Syst. Evol. Microbiol.">
        <title>The Global Catalogue of Microorganisms (GCM) 10K type strain sequencing project: providing services to taxonomists for standard genome sequencing and annotation.</title>
        <authorList>
            <consortium name="The Broad Institute Genomics Platform"/>
            <consortium name="The Broad Institute Genome Sequencing Center for Infectious Disease"/>
            <person name="Wu L."/>
            <person name="Ma J."/>
        </authorList>
    </citation>
    <scope>NUCLEOTIDE SEQUENCE [LARGE SCALE GENOMIC DNA]</scope>
    <source>
        <strain evidence="4">JCM 18127</strain>
    </source>
</reference>
<accession>A0ABP8VU76</accession>
<dbReference type="Proteomes" id="UP001500621">
    <property type="component" value="Unassembled WGS sequence"/>
</dbReference>
<evidence type="ECO:0000256" key="1">
    <source>
        <dbReference type="SAM" id="MobiDB-lite"/>
    </source>
</evidence>
<name>A0ABP8VU76_9ACTN</name>
<feature type="compositionally biased region" description="Polar residues" evidence="1">
    <location>
        <begin position="94"/>
        <end position="103"/>
    </location>
</feature>
<organism evidence="3 4">
    <name type="scientific">Nocardioides nanhaiensis</name>
    <dbReference type="NCBI Taxonomy" id="1476871"/>
    <lineage>
        <taxon>Bacteria</taxon>
        <taxon>Bacillati</taxon>
        <taxon>Actinomycetota</taxon>
        <taxon>Actinomycetes</taxon>
        <taxon>Propionibacteriales</taxon>
        <taxon>Nocardioidaceae</taxon>
        <taxon>Nocardioides</taxon>
    </lineage>
</organism>
<dbReference type="EMBL" id="BAABIM010000001">
    <property type="protein sequence ID" value="GAA4670540.1"/>
    <property type="molecule type" value="Genomic_DNA"/>
</dbReference>
<keyword evidence="4" id="KW-1185">Reference proteome</keyword>
<gene>
    <name evidence="3" type="ORF">GCM10023226_03890</name>
</gene>
<feature type="transmembrane region" description="Helical" evidence="2">
    <location>
        <begin position="24"/>
        <end position="49"/>
    </location>
</feature>
<evidence type="ECO:0000256" key="2">
    <source>
        <dbReference type="SAM" id="Phobius"/>
    </source>
</evidence>
<evidence type="ECO:0000313" key="4">
    <source>
        <dbReference type="Proteomes" id="UP001500621"/>
    </source>
</evidence>
<sequence>MGGMAEQTPPPEEQDPSERTDRPILTGLVALVGVGLVVGLVLGGGALAATRLLGLGGEEEAATAVATERDSLVLPEPEETEEPDGPLVTLRPDPQQSARPSQEPTEEEEEGITLSAGQTQVSPMGQIDLTGVYPGGEGAILQVQRFEGGRWGDFPVTASVSNETFSTYIQTGQTGVNRFRMLDTDSGDASNEVKVTVG</sequence>
<feature type="region of interest" description="Disordered" evidence="1">
    <location>
        <begin position="1"/>
        <end position="22"/>
    </location>
</feature>
<proteinExistence type="predicted"/>
<evidence type="ECO:0000313" key="3">
    <source>
        <dbReference type="EMBL" id="GAA4670540.1"/>
    </source>
</evidence>
<evidence type="ECO:0008006" key="5">
    <source>
        <dbReference type="Google" id="ProtNLM"/>
    </source>
</evidence>
<keyword evidence="2" id="KW-0472">Membrane</keyword>
<keyword evidence="2" id="KW-0812">Transmembrane</keyword>
<feature type="region of interest" description="Disordered" evidence="1">
    <location>
        <begin position="67"/>
        <end position="118"/>
    </location>
</feature>
<comment type="caution">
    <text evidence="3">The sequence shown here is derived from an EMBL/GenBank/DDBJ whole genome shotgun (WGS) entry which is preliminary data.</text>
</comment>
<protein>
    <recommendedName>
        <fullName evidence="5">Bacterial spore germination immunoglobulin-like domain-containing protein</fullName>
    </recommendedName>
</protein>